<evidence type="ECO:0000256" key="1">
    <source>
        <dbReference type="SAM" id="MobiDB-lite"/>
    </source>
</evidence>
<dbReference type="AlphaFoldDB" id="A0AAV8QVM1"/>
<name>A0AAV8QVM1_ENSVE</name>
<dbReference type="EMBL" id="JAQQAF010000005">
    <property type="protein sequence ID" value="KAJ8484213.1"/>
    <property type="molecule type" value="Genomic_DNA"/>
</dbReference>
<dbReference type="Proteomes" id="UP001222027">
    <property type="component" value="Unassembled WGS sequence"/>
</dbReference>
<protein>
    <submittedName>
        <fullName evidence="2">Uncharacterized protein</fullName>
    </submittedName>
</protein>
<evidence type="ECO:0000313" key="3">
    <source>
        <dbReference type="Proteomes" id="UP001222027"/>
    </source>
</evidence>
<feature type="region of interest" description="Disordered" evidence="1">
    <location>
        <begin position="9"/>
        <end position="83"/>
    </location>
</feature>
<comment type="caution">
    <text evidence="2">The sequence shown here is derived from an EMBL/GenBank/DDBJ whole genome shotgun (WGS) entry which is preliminary data.</text>
</comment>
<keyword evidence="3" id="KW-1185">Reference proteome</keyword>
<sequence length="93" mass="10082">MKPIKLFCRDTANASLTHPDPDVDPNPTAEAPARHIRVGSVSGSESDDLPLPSAFVGAFRAPPTAPANGRPAQEEEEERRDMASIKRLCAYRL</sequence>
<reference evidence="2 3" key="1">
    <citation type="submission" date="2022-12" db="EMBL/GenBank/DDBJ databases">
        <title>Chromosome-scale assembly of the Ensete ventricosum genome.</title>
        <authorList>
            <person name="Dussert Y."/>
            <person name="Stocks J."/>
            <person name="Wendawek A."/>
            <person name="Woldeyes F."/>
            <person name="Nichols R.A."/>
            <person name="Borrell J.S."/>
        </authorList>
    </citation>
    <scope>NUCLEOTIDE SEQUENCE [LARGE SCALE GENOMIC DNA]</scope>
    <source>
        <strain evidence="3">cv. Maze</strain>
        <tissue evidence="2">Seeds</tissue>
    </source>
</reference>
<accession>A0AAV8QVM1</accession>
<evidence type="ECO:0000313" key="2">
    <source>
        <dbReference type="EMBL" id="KAJ8484213.1"/>
    </source>
</evidence>
<organism evidence="2 3">
    <name type="scientific">Ensete ventricosum</name>
    <name type="common">Abyssinian banana</name>
    <name type="synonym">Musa ensete</name>
    <dbReference type="NCBI Taxonomy" id="4639"/>
    <lineage>
        <taxon>Eukaryota</taxon>
        <taxon>Viridiplantae</taxon>
        <taxon>Streptophyta</taxon>
        <taxon>Embryophyta</taxon>
        <taxon>Tracheophyta</taxon>
        <taxon>Spermatophyta</taxon>
        <taxon>Magnoliopsida</taxon>
        <taxon>Liliopsida</taxon>
        <taxon>Zingiberales</taxon>
        <taxon>Musaceae</taxon>
        <taxon>Ensete</taxon>
    </lineage>
</organism>
<proteinExistence type="predicted"/>
<gene>
    <name evidence="2" type="ORF">OPV22_016698</name>
</gene>